<gene>
    <name evidence="3" type="ORF">V1479_07370</name>
</gene>
<evidence type="ECO:0008006" key="5">
    <source>
        <dbReference type="Google" id="ProtNLM"/>
    </source>
</evidence>
<reference evidence="3 4" key="1">
    <citation type="submission" date="2024-01" db="EMBL/GenBank/DDBJ databases">
        <title>New evidence supports the origin of RcGTA from prophage.</title>
        <authorList>
            <person name="Xu Y."/>
            <person name="Liu B."/>
            <person name="Chen F."/>
        </authorList>
    </citation>
    <scope>NUCLEOTIDE SEQUENCE [LARGE SCALE GENOMIC DNA]</scope>
    <source>
        <strain evidence="3 4">CBW1107-2</strain>
    </source>
</reference>
<dbReference type="RefSeq" id="WP_368802332.1">
    <property type="nucleotide sequence ID" value="NZ_JAZHFV010000002.1"/>
</dbReference>
<feature type="signal peptide" evidence="2">
    <location>
        <begin position="1"/>
        <end position="23"/>
    </location>
</feature>
<feature type="compositionally biased region" description="Basic and acidic residues" evidence="1">
    <location>
        <begin position="156"/>
        <end position="175"/>
    </location>
</feature>
<dbReference type="PROSITE" id="PS51257">
    <property type="entry name" value="PROKAR_LIPOPROTEIN"/>
    <property type="match status" value="1"/>
</dbReference>
<dbReference type="EMBL" id="JAZHFV010000002">
    <property type="protein sequence ID" value="MEX4007118.1"/>
    <property type="molecule type" value="Genomic_DNA"/>
</dbReference>
<accession>A0ABV3WR37</accession>
<feature type="compositionally biased region" description="Polar residues" evidence="1">
    <location>
        <begin position="113"/>
        <end position="122"/>
    </location>
</feature>
<sequence length="221" mass="24320">MKIDRIQTRGRTPLLLGASMACAATLLSGCMGSPTYGTGKTANQQLVEDLTGILSVGPADKGPEIAYNPRPKLVQPASLEVLPEPQQDLASAGNPAWPESPEERRARIRDEATANQNNSSYRPQVAPGGVGKSDPNYDPERWGAQPMVSGAAQRAEVQRRLRERNQGEATSRRYLSEPPLDYRQPNATAPVGDLGEEEWKKERRVKRASSKSSWRDYVPWL</sequence>
<evidence type="ECO:0000256" key="1">
    <source>
        <dbReference type="SAM" id="MobiDB-lite"/>
    </source>
</evidence>
<evidence type="ECO:0000313" key="4">
    <source>
        <dbReference type="Proteomes" id="UP001559025"/>
    </source>
</evidence>
<dbReference type="Proteomes" id="UP001559025">
    <property type="component" value="Unassembled WGS sequence"/>
</dbReference>
<feature type="chain" id="PRO_5047537437" description="Beta-barrel assembly complex subunit BamF" evidence="2">
    <location>
        <begin position="24"/>
        <end position="221"/>
    </location>
</feature>
<name>A0ABV3WR37_9HYPH</name>
<feature type="region of interest" description="Disordered" evidence="1">
    <location>
        <begin position="112"/>
        <end position="196"/>
    </location>
</feature>
<evidence type="ECO:0000313" key="3">
    <source>
        <dbReference type="EMBL" id="MEX4007118.1"/>
    </source>
</evidence>
<keyword evidence="2" id="KW-0732">Signal</keyword>
<evidence type="ECO:0000256" key="2">
    <source>
        <dbReference type="SAM" id="SignalP"/>
    </source>
</evidence>
<protein>
    <recommendedName>
        <fullName evidence="5">Beta-barrel assembly complex subunit BamF</fullName>
    </recommendedName>
</protein>
<comment type="caution">
    <text evidence="3">The sequence shown here is derived from an EMBL/GenBank/DDBJ whole genome shotgun (WGS) entry which is preliminary data.</text>
</comment>
<proteinExistence type="predicted"/>
<organism evidence="3 4">
    <name type="scientific">Neoaquamicrobium sediminum</name>
    <dbReference type="NCBI Taxonomy" id="1849104"/>
    <lineage>
        <taxon>Bacteria</taxon>
        <taxon>Pseudomonadati</taxon>
        <taxon>Pseudomonadota</taxon>
        <taxon>Alphaproteobacteria</taxon>
        <taxon>Hyphomicrobiales</taxon>
        <taxon>Phyllobacteriaceae</taxon>
        <taxon>Neoaquamicrobium</taxon>
    </lineage>
</organism>
<keyword evidence="4" id="KW-1185">Reference proteome</keyword>